<evidence type="ECO:0000256" key="1">
    <source>
        <dbReference type="ARBA" id="ARBA00023002"/>
    </source>
</evidence>
<reference evidence="3" key="1">
    <citation type="journal article" date="2021" name="PeerJ">
        <title>Extensive microbial diversity within the chicken gut microbiome revealed by metagenomics and culture.</title>
        <authorList>
            <person name="Gilroy R."/>
            <person name="Ravi A."/>
            <person name="Getino M."/>
            <person name="Pursley I."/>
            <person name="Horton D.L."/>
            <person name="Alikhan N.F."/>
            <person name="Baker D."/>
            <person name="Gharbi K."/>
            <person name="Hall N."/>
            <person name="Watson M."/>
            <person name="Adriaenssens E.M."/>
            <person name="Foster-Nyarko E."/>
            <person name="Jarju S."/>
            <person name="Secka A."/>
            <person name="Antonio M."/>
            <person name="Oren A."/>
            <person name="Chaudhuri R.R."/>
            <person name="La Ragione R."/>
            <person name="Hildebrand F."/>
            <person name="Pallen M.J."/>
        </authorList>
    </citation>
    <scope>NUCLEOTIDE SEQUENCE</scope>
    <source>
        <strain evidence="3">ChiHjej13B12-4958</strain>
    </source>
</reference>
<proteinExistence type="predicted"/>
<dbReference type="InterPro" id="IPR036291">
    <property type="entry name" value="NAD(P)-bd_dom_sf"/>
</dbReference>
<dbReference type="InterPro" id="IPR041694">
    <property type="entry name" value="ADH_N_2"/>
</dbReference>
<reference evidence="3" key="2">
    <citation type="submission" date="2021-04" db="EMBL/GenBank/DDBJ databases">
        <authorList>
            <person name="Gilroy R."/>
        </authorList>
    </citation>
    <scope>NUCLEOTIDE SEQUENCE</scope>
    <source>
        <strain evidence="3">ChiHjej13B12-4958</strain>
    </source>
</reference>
<dbReference type="SUPFAM" id="SSF51735">
    <property type="entry name" value="NAD(P)-binding Rossmann-fold domains"/>
    <property type="match status" value="1"/>
</dbReference>
<dbReference type="InterPro" id="IPR020843">
    <property type="entry name" value="ER"/>
</dbReference>
<organism evidence="3 4">
    <name type="scientific">Candidatus Corynebacterium faecigallinarum</name>
    <dbReference type="NCBI Taxonomy" id="2838528"/>
    <lineage>
        <taxon>Bacteria</taxon>
        <taxon>Bacillati</taxon>
        <taxon>Actinomycetota</taxon>
        <taxon>Actinomycetes</taxon>
        <taxon>Mycobacteriales</taxon>
        <taxon>Corynebacteriaceae</taxon>
        <taxon>Corynebacterium</taxon>
    </lineage>
</organism>
<name>A0A9D2TP65_9CORY</name>
<dbReference type="InterPro" id="IPR013149">
    <property type="entry name" value="ADH-like_C"/>
</dbReference>
<dbReference type="AlphaFoldDB" id="A0A9D2TP65"/>
<evidence type="ECO:0000313" key="3">
    <source>
        <dbReference type="EMBL" id="HJC84030.1"/>
    </source>
</evidence>
<accession>A0A9D2TP65</accession>
<comment type="caution">
    <text evidence="3">The sequence shown here is derived from an EMBL/GenBank/DDBJ whole genome shotgun (WGS) entry which is preliminary data.</text>
</comment>
<protein>
    <submittedName>
        <fullName evidence="3">NADP-dependent oxidoreductase</fullName>
    </submittedName>
</protein>
<dbReference type="GO" id="GO:0016628">
    <property type="term" value="F:oxidoreductase activity, acting on the CH-CH group of donors, NAD or NADP as acceptor"/>
    <property type="evidence" value="ECO:0007669"/>
    <property type="project" value="InterPro"/>
</dbReference>
<dbReference type="Pfam" id="PF00107">
    <property type="entry name" value="ADH_zinc_N"/>
    <property type="match status" value="1"/>
</dbReference>
<sequence>MNTARQIVLASRPKGEPTSENFRTETVELPTPGEGEVELKVRYLSLDPYMRGRMSDAKSYAAPVEVDGVMTGETISEVVASNHPRHNPGDLVLGITGWVDGAVIHGDKVRPLVSYGAPETTTLGVLGMPGFTAWSGLKFIGKPKKGETVVVAAASGPVGTMVGQLAQQVGARAVGIAGGPEKCAFVRDELGFDAVVDHRDPDFAANLAAACPDGIDIYWENVSGAVWDAVLPLLNLYSRVPVCGLAAQYNNGGLGDRDRLPATMGVILSQSVTVRGFIQTEFAADHWGAFLAEVGPLIADGSISYREDIVEGLETAPEAFAGMLTGGNFGKLLVKVS</sequence>
<dbReference type="CDD" id="cd05288">
    <property type="entry name" value="PGDH"/>
    <property type="match status" value="1"/>
</dbReference>
<dbReference type="InterPro" id="IPR011032">
    <property type="entry name" value="GroES-like_sf"/>
</dbReference>
<evidence type="ECO:0000313" key="4">
    <source>
        <dbReference type="Proteomes" id="UP000823858"/>
    </source>
</evidence>
<dbReference type="Proteomes" id="UP000823858">
    <property type="component" value="Unassembled WGS sequence"/>
</dbReference>
<dbReference type="PANTHER" id="PTHR43205:SF7">
    <property type="entry name" value="PROSTAGLANDIN REDUCTASE 1"/>
    <property type="match status" value="1"/>
</dbReference>
<gene>
    <name evidence="3" type="ORF">H9751_00455</name>
</gene>
<dbReference type="EMBL" id="DWVP01000001">
    <property type="protein sequence ID" value="HJC84030.1"/>
    <property type="molecule type" value="Genomic_DNA"/>
</dbReference>
<dbReference type="SUPFAM" id="SSF50129">
    <property type="entry name" value="GroES-like"/>
    <property type="match status" value="2"/>
</dbReference>
<dbReference type="SMART" id="SM00829">
    <property type="entry name" value="PKS_ER"/>
    <property type="match status" value="1"/>
</dbReference>
<evidence type="ECO:0000259" key="2">
    <source>
        <dbReference type="SMART" id="SM00829"/>
    </source>
</evidence>
<feature type="domain" description="Enoyl reductase (ER)" evidence="2">
    <location>
        <begin position="15"/>
        <end position="334"/>
    </location>
</feature>
<dbReference type="PANTHER" id="PTHR43205">
    <property type="entry name" value="PROSTAGLANDIN REDUCTASE"/>
    <property type="match status" value="1"/>
</dbReference>
<dbReference type="Pfam" id="PF16884">
    <property type="entry name" value="ADH_N_2"/>
    <property type="match status" value="1"/>
</dbReference>
<dbReference type="Gene3D" id="3.40.50.720">
    <property type="entry name" value="NAD(P)-binding Rossmann-like Domain"/>
    <property type="match status" value="1"/>
</dbReference>
<dbReference type="FunFam" id="3.40.50.720:FF:000121">
    <property type="entry name" value="Prostaglandin reductase 2"/>
    <property type="match status" value="1"/>
</dbReference>
<dbReference type="Gene3D" id="3.90.180.10">
    <property type="entry name" value="Medium-chain alcohol dehydrogenases, catalytic domain"/>
    <property type="match status" value="1"/>
</dbReference>
<keyword evidence="1" id="KW-0560">Oxidoreductase</keyword>
<dbReference type="InterPro" id="IPR045010">
    <property type="entry name" value="MDR_fam"/>
</dbReference>